<evidence type="ECO:0000256" key="1">
    <source>
        <dbReference type="SAM" id="Phobius"/>
    </source>
</evidence>
<proteinExistence type="predicted"/>
<keyword evidence="1" id="KW-0812">Transmembrane</keyword>
<dbReference type="InterPro" id="IPR031616">
    <property type="entry name" value="BsrE-like"/>
</dbReference>
<name>A0A2A4GYZ3_9STAP</name>
<evidence type="ECO:0008006" key="4">
    <source>
        <dbReference type="Google" id="ProtNLM"/>
    </source>
</evidence>
<sequence>MDGGYLGIKRGDAYERIIKIFRKEKPRMISVIDVLMLMCAFGSFIVALISLVVFITTNIQKK</sequence>
<keyword evidence="1" id="KW-1133">Transmembrane helix</keyword>
<dbReference type="Pfam" id="PF16935">
    <property type="entry name" value="Hol_Tox"/>
    <property type="match status" value="1"/>
</dbReference>
<dbReference type="RefSeq" id="WP_096556100.1">
    <property type="nucleotide sequence ID" value="NZ_CP094734.1"/>
</dbReference>
<gene>
    <name evidence="2" type="ORF">B5C08_03875</name>
</gene>
<dbReference type="GeneID" id="96091208"/>
<feature type="transmembrane region" description="Helical" evidence="1">
    <location>
        <begin position="31"/>
        <end position="55"/>
    </location>
</feature>
<dbReference type="AlphaFoldDB" id="A0A2A4GYZ3"/>
<reference evidence="2 3" key="1">
    <citation type="journal article" date="2017" name="PLoS ONE">
        <title>Development of a real-time PCR for detection of Staphylococcus pseudintermedius using a novel automated comparison of whole-genome sequences.</title>
        <authorList>
            <person name="Verstappen K.M."/>
            <person name="Huijbregts L."/>
            <person name="Spaninks M."/>
            <person name="Wagenaar J.A."/>
            <person name="Fluit A.C."/>
            <person name="Duim B."/>
        </authorList>
    </citation>
    <scope>NUCLEOTIDE SEQUENCE [LARGE SCALE GENOMIC DNA]</scope>
    <source>
        <strain evidence="2 3">215070706401-1</strain>
    </source>
</reference>
<dbReference type="EMBL" id="MWUU01000004">
    <property type="protein sequence ID" value="PCF56077.1"/>
    <property type="molecule type" value="Genomic_DNA"/>
</dbReference>
<accession>A0A2A4GYZ3</accession>
<dbReference type="Proteomes" id="UP000218335">
    <property type="component" value="Unassembled WGS sequence"/>
</dbReference>
<comment type="caution">
    <text evidence="2">The sequence shown here is derived from an EMBL/GenBank/DDBJ whole genome shotgun (WGS) entry which is preliminary data.</text>
</comment>
<evidence type="ECO:0000313" key="3">
    <source>
        <dbReference type="Proteomes" id="UP000218335"/>
    </source>
</evidence>
<protein>
    <recommendedName>
        <fullName evidence="4">Holin-like toxin</fullName>
    </recommendedName>
</protein>
<organism evidence="2 3">
    <name type="scientific">Staphylococcus delphini</name>
    <dbReference type="NCBI Taxonomy" id="53344"/>
    <lineage>
        <taxon>Bacteria</taxon>
        <taxon>Bacillati</taxon>
        <taxon>Bacillota</taxon>
        <taxon>Bacilli</taxon>
        <taxon>Bacillales</taxon>
        <taxon>Staphylococcaceae</taxon>
        <taxon>Staphylococcus</taxon>
        <taxon>Staphylococcus intermedius group</taxon>
    </lineage>
</organism>
<keyword evidence="1" id="KW-0472">Membrane</keyword>
<evidence type="ECO:0000313" key="2">
    <source>
        <dbReference type="EMBL" id="PCF56077.1"/>
    </source>
</evidence>